<evidence type="ECO:0000256" key="5">
    <source>
        <dbReference type="ARBA" id="ARBA00022490"/>
    </source>
</evidence>
<dbReference type="FunFam" id="1.10.10.10:FF:000053">
    <property type="entry name" value="Serine/threonine-protein kinase RIO2"/>
    <property type="match status" value="1"/>
</dbReference>
<keyword evidence="12" id="KW-0418">Kinase</keyword>
<dbReference type="FunFam" id="3.30.200.20:FF:000052">
    <property type="entry name" value="Serine/threonine-protein kinase RIO2"/>
    <property type="match status" value="1"/>
</dbReference>
<proteinExistence type="inferred from homology"/>
<dbReference type="GO" id="GO:0030688">
    <property type="term" value="C:preribosome, small subunit precursor"/>
    <property type="evidence" value="ECO:0007669"/>
    <property type="project" value="TreeGrafter"/>
</dbReference>
<dbReference type="Gene3D" id="3.30.200.20">
    <property type="entry name" value="Phosphorylase Kinase, domain 1"/>
    <property type="match status" value="1"/>
</dbReference>
<keyword evidence="11" id="KW-0547">Nucleotide-binding</keyword>
<evidence type="ECO:0000256" key="18">
    <source>
        <dbReference type="ARBA" id="ARBA00068353"/>
    </source>
</evidence>
<feature type="compositionally biased region" description="Polar residues" evidence="21">
    <location>
        <begin position="570"/>
        <end position="581"/>
    </location>
</feature>
<dbReference type="InterPro" id="IPR018935">
    <property type="entry name" value="RIO_kinase_CS"/>
</dbReference>
<feature type="region of interest" description="Disordered" evidence="21">
    <location>
        <begin position="594"/>
        <end position="637"/>
    </location>
</feature>
<evidence type="ECO:0000256" key="20">
    <source>
        <dbReference type="ARBA" id="ARBA00076005"/>
    </source>
</evidence>
<comment type="subunit">
    <text evidence="17">Associated with late 40S pre-ribosomal particles. Interacts with PLK1 (via its N-terminus).</text>
</comment>
<dbReference type="OrthoDB" id="10258631at2759"/>
<evidence type="ECO:0000256" key="7">
    <source>
        <dbReference type="ARBA" id="ARBA00022527"/>
    </source>
</evidence>
<dbReference type="InterPro" id="IPR015285">
    <property type="entry name" value="RIO2_wHTH_N"/>
</dbReference>
<dbReference type="Pfam" id="PF01163">
    <property type="entry name" value="RIO1"/>
    <property type="match status" value="1"/>
</dbReference>
<keyword evidence="5" id="KW-0963">Cytoplasm</keyword>
<evidence type="ECO:0000256" key="3">
    <source>
        <dbReference type="ARBA" id="ARBA00009196"/>
    </source>
</evidence>
<comment type="similarity">
    <text evidence="3">Belongs to the protein kinase superfamily. RIO-type Ser/Thr kinase family.</text>
</comment>
<feature type="compositionally biased region" description="Polar residues" evidence="21">
    <location>
        <begin position="625"/>
        <end position="637"/>
    </location>
</feature>
<comment type="cofactor">
    <cofactor evidence="1">
        <name>Mg(2+)</name>
        <dbReference type="ChEBI" id="CHEBI:18420"/>
    </cofactor>
</comment>
<comment type="caution">
    <text evidence="23">The sequence shown here is derived from an EMBL/GenBank/DDBJ whole genome shotgun (WGS) entry which is preliminary data.</text>
</comment>
<keyword evidence="7" id="KW-0723">Serine/threonine-protein kinase</keyword>
<dbReference type="Gene3D" id="1.10.510.10">
    <property type="entry name" value="Transferase(Phosphotransferase) domain 1"/>
    <property type="match status" value="1"/>
</dbReference>
<dbReference type="SUPFAM" id="SSF56112">
    <property type="entry name" value="Protein kinase-like (PK-like)"/>
    <property type="match status" value="1"/>
</dbReference>
<feature type="domain" description="RIO kinase" evidence="22">
    <location>
        <begin position="181"/>
        <end position="404"/>
    </location>
</feature>
<dbReference type="PANTHER" id="PTHR45852">
    <property type="entry name" value="SER/THR-PROTEIN KINASE RIO2"/>
    <property type="match status" value="1"/>
</dbReference>
<dbReference type="EC" id="2.7.11.1" evidence="4"/>
<evidence type="ECO:0000256" key="11">
    <source>
        <dbReference type="ARBA" id="ARBA00022741"/>
    </source>
</evidence>
<evidence type="ECO:0000313" key="24">
    <source>
        <dbReference type="Proteomes" id="UP000518266"/>
    </source>
</evidence>
<comment type="subcellular location">
    <subcellularLocation>
        <location evidence="2">Cytoplasm</location>
    </subcellularLocation>
</comment>
<dbReference type="SMART" id="SM00090">
    <property type="entry name" value="RIO"/>
    <property type="match status" value="1"/>
</dbReference>
<dbReference type="InterPro" id="IPR018934">
    <property type="entry name" value="RIO_dom"/>
</dbReference>
<dbReference type="FunFam" id="1.10.510.10:FF:000307">
    <property type="entry name" value="Serine/threonine-protein kinase RIO2"/>
    <property type="match status" value="1"/>
</dbReference>
<dbReference type="SUPFAM" id="SSF46785">
    <property type="entry name" value="Winged helix' DNA-binding domain"/>
    <property type="match status" value="1"/>
</dbReference>
<evidence type="ECO:0000256" key="12">
    <source>
        <dbReference type="ARBA" id="ARBA00022777"/>
    </source>
</evidence>
<keyword evidence="10" id="KW-0479">Metal-binding</keyword>
<evidence type="ECO:0000256" key="9">
    <source>
        <dbReference type="ARBA" id="ARBA00022679"/>
    </source>
</evidence>
<gene>
    <name evidence="23" type="ORF">F7725_012672</name>
</gene>
<evidence type="ECO:0000256" key="19">
    <source>
        <dbReference type="ARBA" id="ARBA00068837"/>
    </source>
</evidence>
<accession>A0A7J5YNC6</accession>
<name>A0A7J5YNC6_DISMA</name>
<dbReference type="InterPro" id="IPR030484">
    <property type="entry name" value="Rio2"/>
</dbReference>
<protein>
    <recommendedName>
        <fullName evidence="18">Serine/threonine-protein kinase RIO2</fullName>
        <ecNumber evidence="4">2.7.11.1</ecNumber>
    </recommendedName>
    <alternativeName>
        <fullName evidence="20">RIO kinase 2</fullName>
    </alternativeName>
    <alternativeName>
        <fullName evidence="19">Serine/threonine-protein kinase rio2</fullName>
    </alternativeName>
</protein>
<keyword evidence="9" id="KW-0808">Transferase</keyword>
<evidence type="ECO:0000256" key="6">
    <source>
        <dbReference type="ARBA" id="ARBA00022517"/>
    </source>
</evidence>
<dbReference type="Gene3D" id="1.10.10.10">
    <property type="entry name" value="Winged helix-like DNA-binding domain superfamily/Winged helix DNA-binding domain"/>
    <property type="match status" value="1"/>
</dbReference>
<evidence type="ECO:0000259" key="22">
    <source>
        <dbReference type="SMART" id="SM00090"/>
    </source>
</evidence>
<dbReference type="InterPro" id="IPR000687">
    <property type="entry name" value="RIO_kinase"/>
</dbReference>
<dbReference type="EMBL" id="JAAKFY010000010">
    <property type="protein sequence ID" value="KAF3850900.1"/>
    <property type="molecule type" value="Genomic_DNA"/>
</dbReference>
<sequence length="637" mass="72766">MVPIKQAVLLQAGWTIFPSHNILSALILERSESVSVRGEHMKASILKENGKDSEEEEACLSLIPNVSWCGTAEQYRTYRDSRAKLKLLLWKIVCAAGVPVPCVKMTSNLLLTGLNMGKLNVVVLRYLSRDDFRVLTAVEMGMKNHEIVPVSLLSSIASLKHGGCNKILRELVKHKLVAYERSRAVQGYRLNNGGYDYLALKTLCAREVLISVGNQMGVGKESDIYIVASPNDEQYALKLHRLGRTSFRNLKNKRDYHQHRKNVSWLYLSRLSAMKEYAYMKVLYERGFPVPKPVDYNRHAIVMEFINGYPLCQVHKLEDPSHLYNEFMELIVKLANHGLIHGDFNEFNLMLDDHDHITMIDFPQMVSTSHLNAEWYFDRDVKCIRDFFARRYNYESELYPTFKDVRRSCSLDIEVSASGFTKDMERDSALLHPAGPDEEDDDDEEEESLKISDPTADKHEEQREEEEEQKETETTSPAVGEEEEEQKETETTSPAVGEEEEEQKETETTSPAVGEEEPGKDLEKELSEAEDECPELGDLSAANKDFKPFRDSDSLLQMAEHMRRRRTDSEGTMGSMGSCSTIPLEVVRQKVRRQLSKQQKAAQRRRLQKGEANLVTSVRRDNDSNIKSSMESDSFWG</sequence>
<organism evidence="23 24">
    <name type="scientific">Dissostichus mawsoni</name>
    <name type="common">Antarctic cod</name>
    <dbReference type="NCBI Taxonomy" id="36200"/>
    <lineage>
        <taxon>Eukaryota</taxon>
        <taxon>Metazoa</taxon>
        <taxon>Chordata</taxon>
        <taxon>Craniata</taxon>
        <taxon>Vertebrata</taxon>
        <taxon>Euteleostomi</taxon>
        <taxon>Actinopterygii</taxon>
        <taxon>Neopterygii</taxon>
        <taxon>Teleostei</taxon>
        <taxon>Neoteleostei</taxon>
        <taxon>Acanthomorphata</taxon>
        <taxon>Eupercaria</taxon>
        <taxon>Perciformes</taxon>
        <taxon>Notothenioidei</taxon>
        <taxon>Nototheniidae</taxon>
        <taxon>Dissostichus</taxon>
    </lineage>
</organism>
<dbReference type="InterPro" id="IPR036390">
    <property type="entry name" value="WH_DNA-bd_sf"/>
</dbReference>
<dbReference type="Proteomes" id="UP000518266">
    <property type="component" value="Unassembled WGS sequence"/>
</dbReference>
<feature type="region of interest" description="Disordered" evidence="21">
    <location>
        <begin position="424"/>
        <end position="581"/>
    </location>
</feature>
<evidence type="ECO:0000256" key="15">
    <source>
        <dbReference type="ARBA" id="ARBA00047899"/>
    </source>
</evidence>
<feature type="compositionally biased region" description="Basic and acidic residues" evidence="21">
    <location>
        <begin position="517"/>
        <end position="527"/>
    </location>
</feature>
<dbReference type="GO" id="GO:0030490">
    <property type="term" value="P:maturation of SSU-rRNA"/>
    <property type="evidence" value="ECO:0007669"/>
    <property type="project" value="TreeGrafter"/>
</dbReference>
<dbReference type="GO" id="GO:0005524">
    <property type="term" value="F:ATP binding"/>
    <property type="evidence" value="ECO:0007669"/>
    <property type="project" value="UniProtKB-KW"/>
</dbReference>
<evidence type="ECO:0000313" key="23">
    <source>
        <dbReference type="EMBL" id="KAF3850900.1"/>
    </source>
</evidence>
<evidence type="ECO:0000256" key="8">
    <source>
        <dbReference type="ARBA" id="ARBA00022553"/>
    </source>
</evidence>
<dbReference type="GO" id="GO:0046872">
    <property type="term" value="F:metal ion binding"/>
    <property type="evidence" value="ECO:0007669"/>
    <property type="project" value="UniProtKB-KW"/>
</dbReference>
<comment type="catalytic activity">
    <reaction evidence="15">
        <text>L-threonyl-[protein] + ATP = O-phospho-L-threonyl-[protein] + ADP + H(+)</text>
        <dbReference type="Rhea" id="RHEA:46608"/>
        <dbReference type="Rhea" id="RHEA-COMP:11060"/>
        <dbReference type="Rhea" id="RHEA-COMP:11605"/>
        <dbReference type="ChEBI" id="CHEBI:15378"/>
        <dbReference type="ChEBI" id="CHEBI:30013"/>
        <dbReference type="ChEBI" id="CHEBI:30616"/>
        <dbReference type="ChEBI" id="CHEBI:61977"/>
        <dbReference type="ChEBI" id="CHEBI:456216"/>
        <dbReference type="EC" id="2.7.11.1"/>
    </reaction>
</comment>
<reference evidence="23 24" key="1">
    <citation type="submission" date="2020-03" db="EMBL/GenBank/DDBJ databases">
        <title>Dissostichus mawsoni Genome sequencing and assembly.</title>
        <authorList>
            <person name="Park H."/>
        </authorList>
    </citation>
    <scope>NUCLEOTIDE SEQUENCE [LARGE SCALE GENOMIC DNA]</scope>
    <source>
        <strain evidence="23">DM0001</strain>
        <tissue evidence="23">Muscle</tissue>
    </source>
</reference>
<dbReference type="InterPro" id="IPR011009">
    <property type="entry name" value="Kinase-like_dom_sf"/>
</dbReference>
<dbReference type="Pfam" id="PF09202">
    <property type="entry name" value="Rio2_N"/>
    <property type="match status" value="1"/>
</dbReference>
<evidence type="ECO:0000256" key="21">
    <source>
        <dbReference type="SAM" id="MobiDB-lite"/>
    </source>
</evidence>
<keyword evidence="8" id="KW-0597">Phosphoprotein</keyword>
<dbReference type="PANTHER" id="PTHR45852:SF1">
    <property type="entry name" value="SERINE_THREONINE-PROTEIN KINASE RIO2"/>
    <property type="match status" value="1"/>
</dbReference>
<dbReference type="AlphaFoldDB" id="A0A7J5YNC6"/>
<keyword evidence="24" id="KW-1185">Reference proteome</keyword>
<evidence type="ECO:0000256" key="4">
    <source>
        <dbReference type="ARBA" id="ARBA00012513"/>
    </source>
</evidence>
<keyword evidence="13" id="KW-0067">ATP-binding</keyword>
<dbReference type="GO" id="GO:0005634">
    <property type="term" value="C:nucleus"/>
    <property type="evidence" value="ECO:0007669"/>
    <property type="project" value="TreeGrafter"/>
</dbReference>
<dbReference type="CDD" id="cd05144">
    <property type="entry name" value="RIO2_C"/>
    <property type="match status" value="1"/>
</dbReference>
<evidence type="ECO:0000256" key="13">
    <source>
        <dbReference type="ARBA" id="ARBA00022840"/>
    </source>
</evidence>
<dbReference type="GO" id="GO:0004674">
    <property type="term" value="F:protein serine/threonine kinase activity"/>
    <property type="evidence" value="ECO:0007669"/>
    <property type="project" value="UniProtKB-KW"/>
</dbReference>
<dbReference type="InterPro" id="IPR036388">
    <property type="entry name" value="WH-like_DNA-bd_sf"/>
</dbReference>
<keyword evidence="6" id="KW-0690">Ribosome biogenesis</keyword>
<feature type="compositionally biased region" description="Acidic residues" evidence="21">
    <location>
        <begin position="436"/>
        <end position="447"/>
    </location>
</feature>
<evidence type="ECO:0000256" key="16">
    <source>
        <dbReference type="ARBA" id="ARBA00048679"/>
    </source>
</evidence>
<evidence type="ECO:0000256" key="10">
    <source>
        <dbReference type="ARBA" id="ARBA00022723"/>
    </source>
</evidence>
<feature type="compositionally biased region" description="Basic and acidic residues" evidence="21">
    <location>
        <begin position="544"/>
        <end position="553"/>
    </location>
</feature>
<comment type="catalytic activity">
    <reaction evidence="16">
        <text>L-seryl-[protein] + ATP = O-phospho-L-seryl-[protein] + ADP + H(+)</text>
        <dbReference type="Rhea" id="RHEA:17989"/>
        <dbReference type="Rhea" id="RHEA-COMP:9863"/>
        <dbReference type="Rhea" id="RHEA-COMP:11604"/>
        <dbReference type="ChEBI" id="CHEBI:15378"/>
        <dbReference type="ChEBI" id="CHEBI:29999"/>
        <dbReference type="ChEBI" id="CHEBI:30616"/>
        <dbReference type="ChEBI" id="CHEBI:83421"/>
        <dbReference type="ChEBI" id="CHEBI:456216"/>
        <dbReference type="EC" id="2.7.11.1"/>
    </reaction>
</comment>
<keyword evidence="14" id="KW-0460">Magnesium</keyword>
<evidence type="ECO:0000256" key="1">
    <source>
        <dbReference type="ARBA" id="ARBA00001946"/>
    </source>
</evidence>
<dbReference type="GO" id="GO:0005829">
    <property type="term" value="C:cytosol"/>
    <property type="evidence" value="ECO:0007669"/>
    <property type="project" value="TreeGrafter"/>
</dbReference>
<evidence type="ECO:0000256" key="2">
    <source>
        <dbReference type="ARBA" id="ARBA00004496"/>
    </source>
</evidence>
<dbReference type="PROSITE" id="PS01245">
    <property type="entry name" value="RIO1"/>
    <property type="match status" value="1"/>
</dbReference>
<evidence type="ECO:0000256" key="14">
    <source>
        <dbReference type="ARBA" id="ARBA00022842"/>
    </source>
</evidence>
<evidence type="ECO:0000256" key="17">
    <source>
        <dbReference type="ARBA" id="ARBA00064676"/>
    </source>
</evidence>